<evidence type="ECO:0000313" key="2">
    <source>
        <dbReference type="EMBL" id="CAH2283762.1"/>
    </source>
</evidence>
<sequence length="903" mass="101181">MYVVGLSRGLRRPPAPSSPRQRPPIVAHGSTPDRIKEWLLATGDEFVNLDGSIQLIMEKQKSEIFKICSDHFTSDMIVKSERRTRLVLMAKPTIFVKAKVLQTLHDMTLRRAENSSDIEMLDLSAPSADRSASTEGHSAPSEDLGAPSEDLGAPSEDLGAPSEDLGAPSEDLGAPSEDLGAPSEDLGSPSEDLGSPSEDLGAPSEDLGAPSEDLGAQSETSIYDHEYIAGFHYKLAFDKSFMNIATNTTNLTMIAKGVSTSKYYGRRSRSTQTHSVIQTSDVSTNIIGLNPTKDVWTWTGPTEEFAGSIDNSPNAAIVQQTDTIKKVCTMPGAMPMETELLLSPNSQQSVPVENIDTPFSNISSITRVSEMDATLNVSEFNDPIYSPEEETTDIGDLTFLTEPSPEDYVSEKKFIVFETSLDLLIKKVQTCTFHEPCNAPITNTEKIISGTLLKVYTVCESNHCCEFWSSQPMIGNRSCGNLLASASILFSGSHFAKVAELFAIFGVPFISQSIHYIYQKQFLFPIIDHHYKKERRLLIDGLRGKMVCLSGDGQCDSPGFNAKYCTYSLLEEKSQKIIECQTIQVSDAKSSVAMESLAFKSCMDQVLADKILISILVTDRHVSIRKIMRERYKAINHQFDIWHYCRSIRLKLSTICRQAMYKELVPWQNSIINHMWAACSYSKGNPILLKEKWLSVMHHIINEHEWDSATLFKKCQHAEYDQTLEQKSWLKKNGVAYSKLRSFVTDSKLEKDFPHLVHFCHTGSLEVFHSLVLKYRPKRVHFTMDGMVARTQLAVLAHNANVGREQATIQKEQAGTGHIGDLRFKPFFSKRSKNWKIKKIYEKTTIAHIYPMMADVLRIASGDLQVNWQSQTGQLPINIASTPRPPKEVMVDRHFSRLRPRRL</sequence>
<feature type="region of interest" description="Disordered" evidence="1">
    <location>
        <begin position="1"/>
        <end position="26"/>
    </location>
</feature>
<dbReference type="PANTHER" id="PTHR31751:SF42">
    <property type="entry name" value="PROTEIN CBG10204"/>
    <property type="match status" value="1"/>
</dbReference>
<keyword evidence="3" id="KW-1185">Reference proteome</keyword>
<evidence type="ECO:0000256" key="1">
    <source>
        <dbReference type="SAM" id="MobiDB-lite"/>
    </source>
</evidence>
<organism evidence="2 3">
    <name type="scientific">Pelobates cultripes</name>
    <name type="common">Western spadefoot toad</name>
    <dbReference type="NCBI Taxonomy" id="61616"/>
    <lineage>
        <taxon>Eukaryota</taxon>
        <taxon>Metazoa</taxon>
        <taxon>Chordata</taxon>
        <taxon>Craniata</taxon>
        <taxon>Vertebrata</taxon>
        <taxon>Euteleostomi</taxon>
        <taxon>Amphibia</taxon>
        <taxon>Batrachia</taxon>
        <taxon>Anura</taxon>
        <taxon>Pelobatoidea</taxon>
        <taxon>Pelobatidae</taxon>
        <taxon>Pelobates</taxon>
    </lineage>
</organism>
<feature type="region of interest" description="Disordered" evidence="1">
    <location>
        <begin position="125"/>
        <end position="215"/>
    </location>
</feature>
<evidence type="ECO:0000313" key="3">
    <source>
        <dbReference type="Proteomes" id="UP001295444"/>
    </source>
</evidence>
<name>A0AAD1W0N6_PELCU</name>
<dbReference type="EMBL" id="OW240915">
    <property type="protein sequence ID" value="CAH2283762.1"/>
    <property type="molecule type" value="Genomic_DNA"/>
</dbReference>
<reference evidence="2" key="1">
    <citation type="submission" date="2022-03" db="EMBL/GenBank/DDBJ databases">
        <authorList>
            <person name="Alioto T."/>
            <person name="Alioto T."/>
            <person name="Gomez Garrido J."/>
        </authorList>
    </citation>
    <scope>NUCLEOTIDE SEQUENCE</scope>
</reference>
<dbReference type="Proteomes" id="UP001295444">
    <property type="component" value="Chromosome 04"/>
</dbReference>
<gene>
    <name evidence="2" type="ORF">PECUL_23A048453</name>
</gene>
<dbReference type="AlphaFoldDB" id="A0AAD1W0N6"/>
<proteinExistence type="predicted"/>
<dbReference type="PANTHER" id="PTHR31751">
    <property type="entry name" value="SI:CH211-108C17.2-RELATED-RELATED"/>
    <property type="match status" value="1"/>
</dbReference>
<evidence type="ECO:0008006" key="4">
    <source>
        <dbReference type="Google" id="ProtNLM"/>
    </source>
</evidence>
<protein>
    <recommendedName>
        <fullName evidence="4">THAP-type domain-containing protein</fullName>
    </recommendedName>
</protein>
<accession>A0AAD1W0N6</accession>